<dbReference type="AlphaFoldDB" id="A0A0A9DY73"/>
<name>A0A0A9DY73_ARUDO</name>
<feature type="chain" id="PRO_5002043854" description="Secreted protein" evidence="1">
    <location>
        <begin position="18"/>
        <end position="87"/>
    </location>
</feature>
<evidence type="ECO:0000313" key="2">
    <source>
        <dbReference type="EMBL" id="JAD92756.1"/>
    </source>
</evidence>
<evidence type="ECO:0000256" key="1">
    <source>
        <dbReference type="SAM" id="SignalP"/>
    </source>
</evidence>
<evidence type="ECO:0008006" key="3">
    <source>
        <dbReference type="Google" id="ProtNLM"/>
    </source>
</evidence>
<proteinExistence type="predicted"/>
<dbReference type="EMBL" id="GBRH01205139">
    <property type="protein sequence ID" value="JAD92756.1"/>
    <property type="molecule type" value="Transcribed_RNA"/>
</dbReference>
<reference evidence="2" key="2">
    <citation type="journal article" date="2015" name="Data Brief">
        <title>Shoot transcriptome of the giant reed, Arundo donax.</title>
        <authorList>
            <person name="Barrero R.A."/>
            <person name="Guerrero F.D."/>
            <person name="Moolhuijzen P."/>
            <person name="Goolsby J.A."/>
            <person name="Tidwell J."/>
            <person name="Bellgard S.E."/>
            <person name="Bellgard M.I."/>
        </authorList>
    </citation>
    <scope>NUCLEOTIDE SEQUENCE</scope>
    <source>
        <tissue evidence="2">Shoot tissue taken approximately 20 cm above the soil surface</tissue>
    </source>
</reference>
<organism evidence="2">
    <name type="scientific">Arundo donax</name>
    <name type="common">Giant reed</name>
    <name type="synonym">Donax arundinaceus</name>
    <dbReference type="NCBI Taxonomy" id="35708"/>
    <lineage>
        <taxon>Eukaryota</taxon>
        <taxon>Viridiplantae</taxon>
        <taxon>Streptophyta</taxon>
        <taxon>Embryophyta</taxon>
        <taxon>Tracheophyta</taxon>
        <taxon>Spermatophyta</taxon>
        <taxon>Magnoliopsida</taxon>
        <taxon>Liliopsida</taxon>
        <taxon>Poales</taxon>
        <taxon>Poaceae</taxon>
        <taxon>PACMAD clade</taxon>
        <taxon>Arundinoideae</taxon>
        <taxon>Arundineae</taxon>
        <taxon>Arundo</taxon>
    </lineage>
</organism>
<accession>A0A0A9DY73</accession>
<feature type="signal peptide" evidence="1">
    <location>
        <begin position="1"/>
        <end position="17"/>
    </location>
</feature>
<sequence>MIHFMILLTNAMKHVVATLLHRIFLVTNHQILHAQRTTCTKIVKQLNYESDSQQRVMLDVESRDLRRQAGNDIIKPKRPRTFTGNKL</sequence>
<keyword evidence="1" id="KW-0732">Signal</keyword>
<protein>
    <recommendedName>
        <fullName evidence="3">Secreted protein</fullName>
    </recommendedName>
</protein>
<reference evidence="2" key="1">
    <citation type="submission" date="2014-09" db="EMBL/GenBank/DDBJ databases">
        <authorList>
            <person name="Magalhaes I.L.F."/>
            <person name="Oliveira U."/>
            <person name="Santos F.R."/>
            <person name="Vidigal T.H.D.A."/>
            <person name="Brescovit A.D."/>
            <person name="Santos A.J."/>
        </authorList>
    </citation>
    <scope>NUCLEOTIDE SEQUENCE</scope>
    <source>
        <tissue evidence="2">Shoot tissue taken approximately 20 cm above the soil surface</tissue>
    </source>
</reference>